<proteinExistence type="predicted"/>
<organism evidence="1 2">
    <name type="scientific">Rangifer tarandus platyrhynchus</name>
    <name type="common">Svalbard reindeer</name>
    <dbReference type="NCBI Taxonomy" id="3082113"/>
    <lineage>
        <taxon>Eukaryota</taxon>
        <taxon>Metazoa</taxon>
        <taxon>Chordata</taxon>
        <taxon>Craniata</taxon>
        <taxon>Vertebrata</taxon>
        <taxon>Euteleostomi</taxon>
        <taxon>Mammalia</taxon>
        <taxon>Eutheria</taxon>
        <taxon>Laurasiatheria</taxon>
        <taxon>Artiodactyla</taxon>
        <taxon>Ruminantia</taxon>
        <taxon>Pecora</taxon>
        <taxon>Cervidae</taxon>
        <taxon>Odocoileinae</taxon>
        <taxon>Rangifer</taxon>
    </lineage>
</organism>
<gene>
    <name evidence="1" type="ORF">MRATA1EN3_LOCUS24057</name>
</gene>
<reference evidence="1" key="1">
    <citation type="submission" date="2023-05" db="EMBL/GenBank/DDBJ databases">
        <authorList>
            <consortium name="ELIXIR-Norway"/>
        </authorList>
    </citation>
    <scope>NUCLEOTIDE SEQUENCE</scope>
</reference>
<evidence type="ECO:0000313" key="2">
    <source>
        <dbReference type="Proteomes" id="UP001162501"/>
    </source>
</evidence>
<sequence length="348" mass="39952">MQDLNDRLASYLEKVRSLEADNRRLESKIREHLEKKGPQVRDWGHYLKIIEDLRSQIFANSVDNARIVLQIDNARLAADDFRVKYETELAMRQSVENDIHGLRKVTDDTSVTRLQLETEIEALKEELLFMKKNHEEEVKGLQNQIANSGLTVELDAPKPQDLCKIMADIRAQYDELAQKNREELDKYWSQQIEESTTVVTSQTAEIGAAEMTLTELRRTVQSLEIDLDSMRNLKASLENSLREVEACYAMQMEQLNGVLLHLESELAQTRAEGQRQPQEYEALLMNVKVKLEAEINTYRHLLEDGEDFSPGDALDSSDSRQTIHKTTALRLVDGKVVSETSDTKVLRH</sequence>
<dbReference type="Proteomes" id="UP001162501">
    <property type="component" value="Chromosome 8"/>
</dbReference>
<protein>
    <submittedName>
        <fullName evidence="1">Uncharacterized protein</fullName>
    </submittedName>
</protein>
<dbReference type="EMBL" id="OX596092">
    <property type="protein sequence ID" value="CAI9712844.1"/>
    <property type="molecule type" value="Genomic_DNA"/>
</dbReference>
<accession>A0ACB0FKW3</accession>
<name>A0ACB0FKW3_RANTA</name>
<evidence type="ECO:0000313" key="1">
    <source>
        <dbReference type="EMBL" id="CAI9712844.1"/>
    </source>
</evidence>